<dbReference type="InterPro" id="IPR046335">
    <property type="entry name" value="LacI/GalR-like_sensor"/>
</dbReference>
<keyword evidence="2" id="KW-0238">DNA-binding</keyword>
<accession>A0A5R9GDS9</accession>
<dbReference type="PANTHER" id="PTHR30146">
    <property type="entry name" value="LACI-RELATED TRANSCRIPTIONAL REPRESSOR"/>
    <property type="match status" value="1"/>
</dbReference>
<dbReference type="PROSITE" id="PS50949">
    <property type="entry name" value="HTH_GNTR"/>
    <property type="match status" value="1"/>
</dbReference>
<keyword evidence="6" id="KW-1185">Reference proteome</keyword>
<dbReference type="Gene3D" id="3.40.50.2300">
    <property type="match status" value="2"/>
</dbReference>
<dbReference type="AlphaFoldDB" id="A0A5R9GDS9"/>
<dbReference type="Pfam" id="PF00392">
    <property type="entry name" value="GntR"/>
    <property type="match status" value="1"/>
</dbReference>
<dbReference type="RefSeq" id="WP_138191516.1">
    <property type="nucleotide sequence ID" value="NZ_VCIW01000001.1"/>
</dbReference>
<dbReference type="Gene3D" id="1.10.10.10">
    <property type="entry name" value="Winged helix-like DNA-binding domain superfamily/Winged helix DNA-binding domain"/>
    <property type="match status" value="1"/>
</dbReference>
<dbReference type="CDD" id="cd07377">
    <property type="entry name" value="WHTH_GntR"/>
    <property type="match status" value="1"/>
</dbReference>
<sequence length="374" mass="41789">MSDKKKPQYQTIIDDILGRIRDRALKPGDKIPTDHELMEIYGVSRITVTRAINELVQRGIVYRVKKRGSFIREPMEQPAPGEQLPLGKLPILSVVLPFDERYGYDILRGVEQTCRESGYYMTFHCSGNEPEKEREILMRLQQDGVSGIIVYPHAGPENIGVYSDMLIRDIPFVLIDRQIEGIESASVLTDNSAGMYGVVSHLVELGHQRIAYVGLDPQETGSVKERFKGYCQALIDGGIPLRREYIVDARRVDAPIIGTEWPELAQRLLGELLALPEPPTAIAAVNDVTAVQFMKAAAVADVPVPGRLSITGFDNLPFCEHLEVPLTTVEQQFFEFGSQAARMIIDGSWKRDGGLMTKRLTTRLIVRKSSAPPF</sequence>
<dbReference type="SUPFAM" id="SSF46785">
    <property type="entry name" value="Winged helix' DNA-binding domain"/>
    <property type="match status" value="1"/>
</dbReference>
<keyword evidence="3" id="KW-0804">Transcription</keyword>
<dbReference type="Proteomes" id="UP000309676">
    <property type="component" value="Unassembled WGS sequence"/>
</dbReference>
<dbReference type="OrthoDB" id="9813468at2"/>
<dbReference type="InterPro" id="IPR000524">
    <property type="entry name" value="Tscrpt_reg_HTH_GntR"/>
</dbReference>
<dbReference type="GO" id="GO:0003700">
    <property type="term" value="F:DNA-binding transcription factor activity"/>
    <property type="evidence" value="ECO:0007669"/>
    <property type="project" value="InterPro"/>
</dbReference>
<dbReference type="InterPro" id="IPR036388">
    <property type="entry name" value="WH-like_DNA-bd_sf"/>
</dbReference>
<evidence type="ECO:0000256" key="1">
    <source>
        <dbReference type="ARBA" id="ARBA00023015"/>
    </source>
</evidence>
<dbReference type="Pfam" id="PF13377">
    <property type="entry name" value="Peripla_BP_3"/>
    <property type="match status" value="1"/>
</dbReference>
<dbReference type="CDD" id="cd06267">
    <property type="entry name" value="PBP1_LacI_sugar_binding-like"/>
    <property type="match status" value="1"/>
</dbReference>
<protein>
    <submittedName>
        <fullName evidence="5">GntR family transcriptional regulator</fullName>
    </submittedName>
</protein>
<keyword evidence="1" id="KW-0805">Transcription regulation</keyword>
<dbReference type="EMBL" id="VCIW01000001">
    <property type="protein sequence ID" value="TLS53921.1"/>
    <property type="molecule type" value="Genomic_DNA"/>
</dbReference>
<evidence type="ECO:0000256" key="3">
    <source>
        <dbReference type="ARBA" id="ARBA00023163"/>
    </source>
</evidence>
<dbReference type="SUPFAM" id="SSF53822">
    <property type="entry name" value="Periplasmic binding protein-like I"/>
    <property type="match status" value="1"/>
</dbReference>
<dbReference type="InterPro" id="IPR028082">
    <property type="entry name" value="Peripla_BP_I"/>
</dbReference>
<feature type="domain" description="HTH gntR-type" evidence="4">
    <location>
        <begin position="6"/>
        <end position="74"/>
    </location>
</feature>
<dbReference type="SMART" id="SM00345">
    <property type="entry name" value="HTH_GNTR"/>
    <property type="match status" value="1"/>
</dbReference>
<evidence type="ECO:0000313" key="5">
    <source>
        <dbReference type="EMBL" id="TLS53921.1"/>
    </source>
</evidence>
<name>A0A5R9GDS9_9BACL</name>
<dbReference type="GO" id="GO:0000976">
    <property type="term" value="F:transcription cis-regulatory region binding"/>
    <property type="evidence" value="ECO:0007669"/>
    <property type="project" value="TreeGrafter"/>
</dbReference>
<dbReference type="PANTHER" id="PTHR30146:SF138">
    <property type="entry name" value="TRANSCRIPTIONAL REGULATORY PROTEIN"/>
    <property type="match status" value="1"/>
</dbReference>
<proteinExistence type="predicted"/>
<gene>
    <name evidence="5" type="ORF">FE782_00770</name>
</gene>
<organism evidence="5 6">
    <name type="scientific">Paenibacillus antri</name>
    <dbReference type="NCBI Taxonomy" id="2582848"/>
    <lineage>
        <taxon>Bacteria</taxon>
        <taxon>Bacillati</taxon>
        <taxon>Bacillota</taxon>
        <taxon>Bacilli</taxon>
        <taxon>Bacillales</taxon>
        <taxon>Paenibacillaceae</taxon>
        <taxon>Paenibacillus</taxon>
    </lineage>
</organism>
<dbReference type="PRINTS" id="PR00035">
    <property type="entry name" value="HTHGNTR"/>
</dbReference>
<reference evidence="5 6" key="1">
    <citation type="submission" date="2019-05" db="EMBL/GenBank/DDBJ databases">
        <authorList>
            <person name="Narsing Rao M.P."/>
            <person name="Li W.J."/>
        </authorList>
    </citation>
    <scope>NUCLEOTIDE SEQUENCE [LARGE SCALE GENOMIC DNA]</scope>
    <source>
        <strain evidence="5 6">SYSU_K30003</strain>
    </source>
</reference>
<evidence type="ECO:0000313" key="6">
    <source>
        <dbReference type="Proteomes" id="UP000309676"/>
    </source>
</evidence>
<evidence type="ECO:0000256" key="2">
    <source>
        <dbReference type="ARBA" id="ARBA00023125"/>
    </source>
</evidence>
<dbReference type="InterPro" id="IPR036390">
    <property type="entry name" value="WH_DNA-bd_sf"/>
</dbReference>
<evidence type="ECO:0000259" key="4">
    <source>
        <dbReference type="PROSITE" id="PS50949"/>
    </source>
</evidence>
<comment type="caution">
    <text evidence="5">The sequence shown here is derived from an EMBL/GenBank/DDBJ whole genome shotgun (WGS) entry which is preliminary data.</text>
</comment>